<sequence>MKSSTQLHVLCAVVVITVGSVVGQTIATPEVNPLEEKESCYQLCGKTYSLHTYPKSQHLNACERGCRLAILSHLNVAKDTSITFDPQLVANKCFNCKS</sequence>
<keyword evidence="3" id="KW-1185">Reference proteome</keyword>
<dbReference type="EMBL" id="OC892448">
    <property type="protein sequence ID" value="CAD7646778.1"/>
    <property type="molecule type" value="Genomic_DNA"/>
</dbReference>
<accession>A0A7R9QIG6</accession>
<protein>
    <submittedName>
        <fullName evidence="2">Uncharacterized protein</fullName>
    </submittedName>
</protein>
<dbReference type="OrthoDB" id="6371519at2759"/>
<gene>
    <name evidence="2" type="ORF">OSB1V03_LOCUS21139</name>
</gene>
<reference evidence="2" key="1">
    <citation type="submission" date="2020-11" db="EMBL/GenBank/DDBJ databases">
        <authorList>
            <person name="Tran Van P."/>
        </authorList>
    </citation>
    <scope>NUCLEOTIDE SEQUENCE</scope>
</reference>
<feature type="signal peptide" evidence="1">
    <location>
        <begin position="1"/>
        <end position="23"/>
    </location>
</feature>
<evidence type="ECO:0000313" key="3">
    <source>
        <dbReference type="Proteomes" id="UP000759131"/>
    </source>
</evidence>
<dbReference type="Proteomes" id="UP000759131">
    <property type="component" value="Unassembled WGS sequence"/>
</dbReference>
<feature type="non-terminal residue" evidence="2">
    <location>
        <position position="1"/>
    </location>
</feature>
<organism evidence="2">
    <name type="scientific">Medioppia subpectinata</name>
    <dbReference type="NCBI Taxonomy" id="1979941"/>
    <lineage>
        <taxon>Eukaryota</taxon>
        <taxon>Metazoa</taxon>
        <taxon>Ecdysozoa</taxon>
        <taxon>Arthropoda</taxon>
        <taxon>Chelicerata</taxon>
        <taxon>Arachnida</taxon>
        <taxon>Acari</taxon>
        <taxon>Acariformes</taxon>
        <taxon>Sarcoptiformes</taxon>
        <taxon>Oribatida</taxon>
        <taxon>Brachypylina</taxon>
        <taxon>Oppioidea</taxon>
        <taxon>Oppiidae</taxon>
        <taxon>Medioppia</taxon>
    </lineage>
</organism>
<keyword evidence="1" id="KW-0732">Signal</keyword>
<evidence type="ECO:0000256" key="1">
    <source>
        <dbReference type="SAM" id="SignalP"/>
    </source>
</evidence>
<name>A0A7R9QIG6_9ACAR</name>
<feature type="chain" id="PRO_5036403802" evidence="1">
    <location>
        <begin position="24"/>
        <end position="98"/>
    </location>
</feature>
<dbReference type="AlphaFoldDB" id="A0A7R9QIG6"/>
<dbReference type="EMBL" id="CAJPIZ010037873">
    <property type="protein sequence ID" value="CAG2121193.1"/>
    <property type="molecule type" value="Genomic_DNA"/>
</dbReference>
<evidence type="ECO:0000313" key="2">
    <source>
        <dbReference type="EMBL" id="CAD7646778.1"/>
    </source>
</evidence>
<proteinExistence type="predicted"/>